<keyword evidence="2" id="KW-1185">Reference proteome</keyword>
<sequence>MAVTFQMLAVQQSTSHAIHSWHSRRPSCQRRPDSSCTRLRGMTRAATSTSEMAMDATKLCGTRWKVRTRRMVASTSRFQENVAATRKPRKETYIDETHVNKISPGYWRILKNVKEALGPKLRMAVVSIHQNITSVHCVNAEC</sequence>
<reference evidence="1" key="3">
    <citation type="submission" date="2025-09" db="UniProtKB">
        <authorList>
            <consortium name="Ensembl"/>
        </authorList>
    </citation>
    <scope>IDENTIFICATION</scope>
    <source>
        <strain evidence="1">breed Abyssinian</strain>
    </source>
</reference>
<dbReference type="GeneTree" id="ENSGT00500000045852"/>
<name>A0ABI7VUK1_FELCA</name>
<accession>A0ABI7VUK1</accession>
<proteinExistence type="predicted"/>
<reference evidence="1 2" key="1">
    <citation type="submission" date="2021-02" db="EMBL/GenBank/DDBJ databases">
        <title>Safari Cat Assemblies.</title>
        <authorList>
            <person name="Bredemeyer K.R."/>
            <person name="Murphy W.J."/>
        </authorList>
    </citation>
    <scope>NUCLEOTIDE SEQUENCE [LARGE SCALE GENOMIC DNA]</scope>
</reference>
<organism evidence="1 2">
    <name type="scientific">Felis catus</name>
    <name type="common">Cat</name>
    <name type="synonym">Felis silvestris catus</name>
    <dbReference type="NCBI Taxonomy" id="9685"/>
    <lineage>
        <taxon>Eukaryota</taxon>
        <taxon>Metazoa</taxon>
        <taxon>Chordata</taxon>
        <taxon>Craniata</taxon>
        <taxon>Vertebrata</taxon>
        <taxon>Euteleostomi</taxon>
        <taxon>Mammalia</taxon>
        <taxon>Eutheria</taxon>
        <taxon>Laurasiatheria</taxon>
        <taxon>Carnivora</taxon>
        <taxon>Feliformia</taxon>
        <taxon>Felidae</taxon>
        <taxon>Felinae</taxon>
        <taxon>Felis</taxon>
    </lineage>
</organism>
<reference evidence="1" key="2">
    <citation type="submission" date="2025-08" db="UniProtKB">
        <authorList>
            <consortium name="Ensembl"/>
        </authorList>
    </citation>
    <scope>IDENTIFICATION</scope>
    <source>
        <strain evidence="1">breed Abyssinian</strain>
    </source>
</reference>
<evidence type="ECO:0000313" key="1">
    <source>
        <dbReference type="Ensembl" id="ENSFCTP00005000461.1"/>
    </source>
</evidence>
<dbReference type="Ensembl" id="ENSFCTT00005000966.1">
    <property type="protein sequence ID" value="ENSFCTP00005000461.1"/>
    <property type="gene ID" value="ENSFCTG00005000370.1"/>
</dbReference>
<dbReference type="Proteomes" id="UP000823872">
    <property type="component" value="Chromosome A2"/>
</dbReference>
<evidence type="ECO:0000313" key="2">
    <source>
        <dbReference type="Proteomes" id="UP000823872"/>
    </source>
</evidence>
<protein>
    <submittedName>
        <fullName evidence="1">Uncharacterized protein</fullName>
    </submittedName>
</protein>